<evidence type="ECO:0000313" key="2">
    <source>
        <dbReference type="Proteomes" id="UP000256805"/>
    </source>
</evidence>
<sequence>MPAVRALEVLIPKAFADWGHCLTGSCRDRPENNCRWERGYKRQSMPIIRVGVMCLTHECEQNARIESTHLRCCGP</sequence>
<organism evidence="1 2">
    <name type="scientific">Cupriavidus taiwanensis</name>
    <dbReference type="NCBI Taxonomy" id="164546"/>
    <lineage>
        <taxon>Bacteria</taxon>
        <taxon>Pseudomonadati</taxon>
        <taxon>Pseudomonadota</taxon>
        <taxon>Betaproteobacteria</taxon>
        <taxon>Burkholderiales</taxon>
        <taxon>Burkholderiaceae</taxon>
        <taxon>Cupriavidus</taxon>
    </lineage>
</organism>
<dbReference type="AlphaFoldDB" id="A0A375JAN4"/>
<gene>
    <name evidence="1" type="ORF">CBM2634_P140002</name>
</gene>
<reference evidence="1 2" key="1">
    <citation type="submission" date="2018-01" db="EMBL/GenBank/DDBJ databases">
        <authorList>
            <person name="Gaut B.S."/>
            <person name="Morton B.R."/>
            <person name="Clegg M.T."/>
            <person name="Duvall M.R."/>
        </authorList>
    </citation>
    <scope>NUCLEOTIDE SEQUENCE [LARGE SCALE GENOMIC DNA]</scope>
    <source>
        <strain evidence="1">Cupriavidus taiwanensis cmp 52</strain>
    </source>
</reference>
<dbReference type="Proteomes" id="UP000256805">
    <property type="component" value="Unassembled WGS sequence"/>
</dbReference>
<protein>
    <submittedName>
        <fullName evidence="1">Uncharacterized protein</fullName>
    </submittedName>
</protein>
<name>A0A375JAN4_9BURK</name>
<dbReference type="EMBL" id="OVTA01000056">
    <property type="protein sequence ID" value="SPS02158.1"/>
    <property type="molecule type" value="Genomic_DNA"/>
</dbReference>
<accession>A0A375JAN4</accession>
<proteinExistence type="predicted"/>
<evidence type="ECO:0000313" key="1">
    <source>
        <dbReference type="EMBL" id="SPS02158.1"/>
    </source>
</evidence>